<dbReference type="EMBL" id="KN716447">
    <property type="protein sequence ID" value="KJH44801.1"/>
    <property type="molecule type" value="Genomic_DNA"/>
</dbReference>
<accession>A0A0D8XR32</accession>
<protein>
    <submittedName>
        <fullName evidence="1">Uncharacterized protein</fullName>
    </submittedName>
</protein>
<reference evidence="2" key="2">
    <citation type="journal article" date="2016" name="Sci. Rep.">
        <title>Dictyocaulus viviparus genome, variome and transcriptome elucidate lungworm biology and support future intervention.</title>
        <authorList>
            <person name="McNulty S.N."/>
            <person name="Strube C."/>
            <person name="Rosa B.A."/>
            <person name="Martin J.C."/>
            <person name="Tyagi R."/>
            <person name="Choi Y.J."/>
            <person name="Wang Q."/>
            <person name="Hallsworth Pepin K."/>
            <person name="Zhang X."/>
            <person name="Ozersky P."/>
            <person name="Wilson R.K."/>
            <person name="Sternberg P.W."/>
            <person name="Gasser R.B."/>
            <person name="Mitreva M."/>
        </authorList>
    </citation>
    <scope>NUCLEOTIDE SEQUENCE [LARGE SCALE GENOMIC DNA]</scope>
    <source>
        <strain evidence="2">HannoverDv2000</strain>
    </source>
</reference>
<dbReference type="AlphaFoldDB" id="A0A0D8XR32"/>
<proteinExistence type="predicted"/>
<organism evidence="1 2">
    <name type="scientific">Dictyocaulus viviparus</name>
    <name type="common">Bovine lungworm</name>
    <dbReference type="NCBI Taxonomy" id="29172"/>
    <lineage>
        <taxon>Eukaryota</taxon>
        <taxon>Metazoa</taxon>
        <taxon>Ecdysozoa</taxon>
        <taxon>Nematoda</taxon>
        <taxon>Chromadorea</taxon>
        <taxon>Rhabditida</taxon>
        <taxon>Rhabditina</taxon>
        <taxon>Rhabditomorpha</taxon>
        <taxon>Strongyloidea</taxon>
        <taxon>Metastrongylidae</taxon>
        <taxon>Dictyocaulus</taxon>
    </lineage>
</organism>
<dbReference type="Proteomes" id="UP000053766">
    <property type="component" value="Unassembled WGS sequence"/>
</dbReference>
<keyword evidence="2" id="KW-1185">Reference proteome</keyword>
<sequence length="170" mass="19120">MYLALLSRTNYQLQPISDVFIPIGKDLPQRTPLYRTVEYSHNPTTSNAYVVAGEQDFYGNRPAGSNYTTVGSTSMLFNFDIMQLVNRCLSIYVDLSVLLTTGLAFQNIMQSTSNFMNNEMYRSMYDCNIIIGGCRRDIFDELLNYLSKLMDSARLFAGSAFAATTGFIGK</sequence>
<name>A0A0D8XR32_DICVI</name>
<reference evidence="1 2" key="1">
    <citation type="submission" date="2013-11" db="EMBL/GenBank/DDBJ databases">
        <title>Draft genome of the bovine lungworm Dictyocaulus viviparus.</title>
        <authorList>
            <person name="Mitreva M."/>
        </authorList>
    </citation>
    <scope>NUCLEOTIDE SEQUENCE [LARGE SCALE GENOMIC DNA]</scope>
    <source>
        <strain evidence="1 2">HannoverDv2000</strain>
    </source>
</reference>
<gene>
    <name evidence="1" type="ORF">DICVIV_09163</name>
</gene>
<evidence type="ECO:0000313" key="1">
    <source>
        <dbReference type="EMBL" id="KJH44801.1"/>
    </source>
</evidence>
<evidence type="ECO:0000313" key="2">
    <source>
        <dbReference type="Proteomes" id="UP000053766"/>
    </source>
</evidence>